<name>A0A1J5PEK8_9ZZZZ</name>
<protein>
    <submittedName>
        <fullName evidence="1">Uncharacterized protein</fullName>
    </submittedName>
</protein>
<accession>A0A1J5PEK8</accession>
<dbReference type="EMBL" id="MLJW01004603">
    <property type="protein sequence ID" value="OIQ69658.1"/>
    <property type="molecule type" value="Genomic_DNA"/>
</dbReference>
<dbReference type="AlphaFoldDB" id="A0A1J5PEK8"/>
<reference evidence="1" key="1">
    <citation type="submission" date="2016-10" db="EMBL/GenBank/DDBJ databases">
        <title>Sequence of Gallionella enrichment culture.</title>
        <authorList>
            <person name="Poehlein A."/>
            <person name="Muehling M."/>
            <person name="Daniel R."/>
        </authorList>
    </citation>
    <scope>NUCLEOTIDE SEQUENCE</scope>
</reference>
<sequence length="194" mass="21400">MSAVSPVAWRPTRALARTLPKLSRCGRSLSTAERGCTGPVRNFGPPRSISIRIGHPSALAARRTFFAMLNQSAAPSCAQLMRAISMPPSISWRTRPKSVAASIGSVTMIRTFLSAREGPRRTAVCRSSRSRLLRSPASLLVFSVGCPCPSRRDRMATTLSMLAMTLDSARPNEETPKWSRLFWSGRRSLWRNAR</sequence>
<organism evidence="1">
    <name type="scientific">mine drainage metagenome</name>
    <dbReference type="NCBI Taxonomy" id="410659"/>
    <lineage>
        <taxon>unclassified sequences</taxon>
        <taxon>metagenomes</taxon>
        <taxon>ecological metagenomes</taxon>
    </lineage>
</organism>
<gene>
    <name evidence="1" type="ORF">GALL_487390</name>
</gene>
<comment type="caution">
    <text evidence="1">The sequence shown here is derived from an EMBL/GenBank/DDBJ whole genome shotgun (WGS) entry which is preliminary data.</text>
</comment>
<proteinExistence type="predicted"/>
<evidence type="ECO:0000313" key="1">
    <source>
        <dbReference type="EMBL" id="OIQ69658.1"/>
    </source>
</evidence>